<reference evidence="1" key="1">
    <citation type="journal article" date="2019" name="PLoS Pathog.">
        <title>Re-assessing the diversity of negative strand RNA viruses in insects.</title>
        <authorList>
            <person name="Kafer S."/>
            <person name="Paraskevopoulou S."/>
            <person name="Zirkel F."/>
            <person name="Wieseke N."/>
            <person name="Donath A."/>
            <person name="Petersen M."/>
            <person name="Jones T.C."/>
            <person name="Liu S."/>
            <person name="Zhou X."/>
            <person name="Middendorf M."/>
            <person name="Junglen S."/>
            <person name="Misof B."/>
            <person name="Drosten C."/>
        </authorList>
    </citation>
    <scope>NUCLEOTIDE SEQUENCE</scope>
    <source>
        <strain evidence="1">OKIAV244</strain>
    </source>
</reference>
<evidence type="ECO:0000313" key="1">
    <source>
        <dbReference type="EMBL" id="QMP82278.1"/>
    </source>
</evidence>
<accession>A0A7D7EYZ6</accession>
<organism evidence="1">
    <name type="scientific">Hymenopteran phasma-related virus OKIAV244</name>
    <dbReference type="NCBI Taxonomy" id="2746316"/>
    <lineage>
        <taxon>Viruses</taxon>
        <taxon>Riboviria</taxon>
        <taxon>Orthornavirae</taxon>
        <taxon>Negarnaviricota</taxon>
        <taxon>Polyploviricotina</taxon>
        <taxon>Bunyaviricetes</taxon>
        <taxon>Elliovirales</taxon>
        <taxon>Phasmaviridae</taxon>
    </lineage>
</organism>
<protein>
    <submittedName>
        <fullName evidence="1">Nucleocapsid protein</fullName>
    </submittedName>
</protein>
<keyword evidence="1" id="KW-0543">Viral nucleoprotein</keyword>
<proteinExistence type="predicted"/>
<sequence>MISSTEIKLSAMNMQKVTIDLSWPPGMLNSSTDTVGRDKMDIFIKQYDQFKDNPIYKTIVKHSTFDCMLKFNKDRPPTDIIGTSVYGSSVFWKSVISQNRTGCKFELIFKNSMGENKDAKLHVYSLRNVVKPILDVDNALLTDDYIQISTVLLNGIVEHGFNEYKMNIFTPLSRVAIIDSNLPQLAQLYNVNEIDIIKMMNISSVRKAYQIRNYTTNYDPDLSASLLIRSAMSQKSNALTKQIAERQLMKIQNNTMGNLNIDKIVKTLNILTKPSGSAFDIDNIYKSSRDLNIVQLMQRMPNKESAKLLTMDIQSTDTDGSLSDKKD</sequence>
<dbReference type="EMBL" id="MT153490">
    <property type="protein sequence ID" value="QMP82278.1"/>
    <property type="molecule type" value="Viral_cRNA"/>
</dbReference>
<keyword evidence="1" id="KW-0946">Virion</keyword>
<reference evidence="1" key="2">
    <citation type="submission" date="2020-03" db="EMBL/GenBank/DDBJ databases">
        <authorList>
            <person name="Kafer S."/>
            <person name="Paraskevopoulou S."/>
            <person name="Zirkel F."/>
            <person name="Wieseke N."/>
            <person name="Donath A."/>
            <person name="Petersen M."/>
            <person name="Jones T.C."/>
            <person name="Liu S."/>
            <person name="Zhou X."/>
            <person name="Middendorf M."/>
            <person name="Junglen S."/>
            <person name="Misof B."/>
            <person name="Drosten C."/>
        </authorList>
    </citation>
    <scope>NUCLEOTIDE SEQUENCE</scope>
    <source>
        <strain evidence="1">OKIAV244</strain>
    </source>
</reference>
<dbReference type="GO" id="GO:0019013">
    <property type="term" value="C:viral nucleocapsid"/>
    <property type="evidence" value="ECO:0007669"/>
    <property type="project" value="UniProtKB-KW"/>
</dbReference>
<name>A0A7D7EYZ6_9VIRU</name>